<dbReference type="GO" id="GO:0051536">
    <property type="term" value="F:iron-sulfur cluster binding"/>
    <property type="evidence" value="ECO:0007669"/>
    <property type="project" value="UniProtKB-KW"/>
</dbReference>
<evidence type="ECO:0000256" key="2">
    <source>
        <dbReference type="ARBA" id="ARBA00023004"/>
    </source>
</evidence>
<dbReference type="GO" id="GO:0046872">
    <property type="term" value="F:metal ion binding"/>
    <property type="evidence" value="ECO:0007669"/>
    <property type="project" value="UniProtKB-KW"/>
</dbReference>
<dbReference type="PRINTS" id="PR00419">
    <property type="entry name" value="ADXRDTASE"/>
</dbReference>
<dbReference type="Pfam" id="PF07992">
    <property type="entry name" value="Pyr_redox_2"/>
    <property type="match status" value="1"/>
</dbReference>
<comment type="caution">
    <text evidence="5">The sequence shown here is derived from an EMBL/GenBank/DDBJ whole genome shotgun (WGS) entry which is preliminary data.</text>
</comment>
<dbReference type="Proteomes" id="UP000285961">
    <property type="component" value="Unassembled WGS sequence"/>
</dbReference>
<organism evidence="5 6">
    <name type="scientific">Candidatus Abyssobacteria bacterium SURF_17</name>
    <dbReference type="NCBI Taxonomy" id="2093361"/>
    <lineage>
        <taxon>Bacteria</taxon>
        <taxon>Pseudomonadati</taxon>
        <taxon>Candidatus Hydrogenedentota</taxon>
        <taxon>Candidatus Abyssobacteria</taxon>
    </lineage>
</organism>
<dbReference type="SUPFAM" id="SSF51971">
    <property type="entry name" value="Nucleotide-binding domain"/>
    <property type="match status" value="1"/>
</dbReference>
<dbReference type="InterPro" id="IPR017900">
    <property type="entry name" value="4Fe4S_Fe_S_CS"/>
</dbReference>
<evidence type="ECO:0000256" key="3">
    <source>
        <dbReference type="ARBA" id="ARBA00023014"/>
    </source>
</evidence>
<sequence length="561" mass="61424">MSELKKIIFKSEAEMPSSPVSRAGTLANLTGSWRYLRPRYEEKLSPCIAACPAGERVEAWLRLLEDERYAEAWHLIKSVNPFPRVCGRVCFHPCETECNRGQYDRPIAIHALERFVADRARADDKGRPPSARKTGKSVGIVGSGPAGLTCAYHLARRGHSVTVYEAEAELGGMLRYGIPAYRLPKAVLDEEIEDIIMLGIDVHTNTRVEDIESLRRRHAAFFVATGFGESNRLQIPGEEGEGVLTALEFLRNTNSGCSVEPMGRVVVIGGGNAAIDAARTALRLGGHPTVLYRRSRAEMPAYAPEVEEAEREGVSVHFLTQPVEIVRESGRVVLVECVLNRLGEPDATGRKQPIAIPGSSSLIEADTVIIAAGERPGEYPLQIGSIPDSKAEESGQSKHGKFRNGIFVGGDLTEPRRTVAHAIGSGRRAAMQIDKFLGGSGEDPASYLDGDVVRFESLNLDYFPHKPRVRLPMLPLREREKNFGEIGLGISPQSAAEEADRCFHCGVCVACDNCSVFCPDIVVRKSSDGTYSIDYDYCKGCGICVHECPRNAMSIDEEIRT</sequence>
<protein>
    <submittedName>
        <fullName evidence="5">FAD-binding protein</fullName>
    </submittedName>
</protein>
<gene>
    <name evidence="5" type="ORF">C4532_07340</name>
</gene>
<evidence type="ECO:0000256" key="1">
    <source>
        <dbReference type="ARBA" id="ARBA00022723"/>
    </source>
</evidence>
<keyword evidence="1" id="KW-0479">Metal-binding</keyword>
<dbReference type="Gene3D" id="3.30.70.20">
    <property type="match status" value="1"/>
</dbReference>
<dbReference type="PROSITE" id="PS51379">
    <property type="entry name" value="4FE4S_FER_2"/>
    <property type="match status" value="1"/>
</dbReference>
<dbReference type="Pfam" id="PF14691">
    <property type="entry name" value="Fer4_20"/>
    <property type="match status" value="1"/>
</dbReference>
<dbReference type="Pfam" id="PF00037">
    <property type="entry name" value="Fer4"/>
    <property type="match status" value="1"/>
</dbReference>
<evidence type="ECO:0000313" key="5">
    <source>
        <dbReference type="EMBL" id="RJP71519.1"/>
    </source>
</evidence>
<evidence type="ECO:0000313" key="6">
    <source>
        <dbReference type="Proteomes" id="UP000285961"/>
    </source>
</evidence>
<dbReference type="PROSITE" id="PS00198">
    <property type="entry name" value="4FE4S_FER_1"/>
    <property type="match status" value="1"/>
</dbReference>
<dbReference type="GO" id="GO:0016491">
    <property type="term" value="F:oxidoreductase activity"/>
    <property type="evidence" value="ECO:0007669"/>
    <property type="project" value="InterPro"/>
</dbReference>
<keyword evidence="2" id="KW-0408">Iron</keyword>
<accession>A0A419F0T6</accession>
<dbReference type="InterPro" id="IPR028261">
    <property type="entry name" value="DPD_II"/>
</dbReference>
<reference evidence="5 6" key="1">
    <citation type="journal article" date="2017" name="ISME J.">
        <title>Energy and carbon metabolisms in a deep terrestrial subsurface fluid microbial community.</title>
        <authorList>
            <person name="Momper L."/>
            <person name="Jungbluth S.P."/>
            <person name="Lee M.D."/>
            <person name="Amend J.P."/>
        </authorList>
    </citation>
    <scope>NUCLEOTIDE SEQUENCE [LARGE SCALE GENOMIC DNA]</scope>
    <source>
        <strain evidence="5">SURF_17</strain>
    </source>
</reference>
<dbReference type="PANTHER" id="PTHR42783:SF3">
    <property type="entry name" value="GLUTAMATE SYNTHASE [NADPH] SMALL CHAIN-RELATED"/>
    <property type="match status" value="1"/>
</dbReference>
<name>A0A419F0T6_9BACT</name>
<evidence type="ECO:0000259" key="4">
    <source>
        <dbReference type="PROSITE" id="PS51379"/>
    </source>
</evidence>
<dbReference type="InterPro" id="IPR009051">
    <property type="entry name" value="Helical_ferredxn"/>
</dbReference>
<feature type="domain" description="4Fe-4S ferredoxin-type" evidence="4">
    <location>
        <begin position="529"/>
        <end position="558"/>
    </location>
</feature>
<dbReference type="Gene3D" id="1.10.1060.10">
    <property type="entry name" value="Alpha-helical ferredoxin"/>
    <property type="match status" value="1"/>
</dbReference>
<keyword evidence="3" id="KW-0411">Iron-sulfur</keyword>
<dbReference type="InterPro" id="IPR017896">
    <property type="entry name" value="4Fe4S_Fe-S-bd"/>
</dbReference>
<dbReference type="AlphaFoldDB" id="A0A419F0T6"/>
<dbReference type="Gene3D" id="3.50.50.60">
    <property type="entry name" value="FAD/NAD(P)-binding domain"/>
    <property type="match status" value="2"/>
</dbReference>
<dbReference type="SUPFAM" id="SSF46548">
    <property type="entry name" value="alpha-helical ferredoxin"/>
    <property type="match status" value="2"/>
</dbReference>
<dbReference type="InterPro" id="IPR023753">
    <property type="entry name" value="FAD/NAD-binding_dom"/>
</dbReference>
<dbReference type="InterPro" id="IPR036188">
    <property type="entry name" value="FAD/NAD-bd_sf"/>
</dbReference>
<proteinExistence type="predicted"/>
<dbReference type="NCBIfam" id="NF009410">
    <property type="entry name" value="PRK12771.1"/>
    <property type="match status" value="1"/>
</dbReference>
<dbReference type="PANTHER" id="PTHR42783">
    <property type="entry name" value="GLUTAMATE SYNTHASE [NADPH] SMALL CHAIN"/>
    <property type="match status" value="1"/>
</dbReference>
<dbReference type="EMBL" id="QZKI01000058">
    <property type="protein sequence ID" value="RJP71519.1"/>
    <property type="molecule type" value="Genomic_DNA"/>
</dbReference>